<dbReference type="Pfam" id="PF01734">
    <property type="entry name" value="Patatin"/>
    <property type="match status" value="1"/>
</dbReference>
<feature type="domain" description="PNPLA" evidence="5">
    <location>
        <begin position="1"/>
        <end position="80"/>
    </location>
</feature>
<keyword evidence="1" id="KW-0378">Hydrolase</keyword>
<evidence type="ECO:0000256" key="3">
    <source>
        <dbReference type="ARBA" id="ARBA00023098"/>
    </source>
</evidence>
<dbReference type="OrthoDB" id="1658288at2759"/>
<dbReference type="PROSITE" id="PS51635">
    <property type="entry name" value="PNPLA"/>
    <property type="match status" value="1"/>
</dbReference>
<protein>
    <recommendedName>
        <fullName evidence="5">PNPLA domain-containing protein</fullName>
    </recommendedName>
</protein>
<dbReference type="AlphaFoldDB" id="A0A6A6HUI2"/>
<feature type="short sequence motif" description="GXSXG" evidence="4">
    <location>
        <begin position="41"/>
        <end position="45"/>
    </location>
</feature>
<dbReference type="EMBL" id="ML987210">
    <property type="protein sequence ID" value="KAF2241835.1"/>
    <property type="molecule type" value="Genomic_DNA"/>
</dbReference>
<dbReference type="PANTHER" id="PTHR24185">
    <property type="entry name" value="CALCIUM-INDEPENDENT PHOSPHOLIPASE A2-GAMMA"/>
    <property type="match status" value="1"/>
</dbReference>
<accession>A0A6A6HUI2</accession>
<keyword evidence="3" id="KW-0443">Lipid metabolism</keyword>
<reference evidence="6" key="1">
    <citation type="journal article" date="2020" name="Stud. Mycol.">
        <title>101 Dothideomycetes genomes: a test case for predicting lifestyles and emergence of pathogens.</title>
        <authorList>
            <person name="Haridas S."/>
            <person name="Albert R."/>
            <person name="Binder M."/>
            <person name="Bloem J."/>
            <person name="Labutti K."/>
            <person name="Salamov A."/>
            <person name="Andreopoulos B."/>
            <person name="Baker S."/>
            <person name="Barry K."/>
            <person name="Bills G."/>
            <person name="Bluhm B."/>
            <person name="Cannon C."/>
            <person name="Castanera R."/>
            <person name="Culley D."/>
            <person name="Daum C."/>
            <person name="Ezra D."/>
            <person name="Gonzalez J."/>
            <person name="Henrissat B."/>
            <person name="Kuo A."/>
            <person name="Liang C."/>
            <person name="Lipzen A."/>
            <person name="Lutzoni F."/>
            <person name="Magnuson J."/>
            <person name="Mondo S."/>
            <person name="Nolan M."/>
            <person name="Ohm R."/>
            <person name="Pangilinan J."/>
            <person name="Park H.-J."/>
            <person name="Ramirez L."/>
            <person name="Alfaro M."/>
            <person name="Sun H."/>
            <person name="Tritt A."/>
            <person name="Yoshinaga Y."/>
            <person name="Zwiers L.-H."/>
            <person name="Turgeon B."/>
            <person name="Goodwin S."/>
            <person name="Spatafora J."/>
            <person name="Crous P."/>
            <person name="Grigoriev I."/>
        </authorList>
    </citation>
    <scope>NUCLEOTIDE SEQUENCE</scope>
    <source>
        <strain evidence="6">CBS 122368</strain>
    </source>
</reference>
<gene>
    <name evidence="6" type="ORF">BU26DRAFT_381393</name>
</gene>
<dbReference type="Proteomes" id="UP000800094">
    <property type="component" value="Unassembled WGS sequence"/>
</dbReference>
<evidence type="ECO:0000313" key="6">
    <source>
        <dbReference type="EMBL" id="KAF2241835.1"/>
    </source>
</evidence>
<evidence type="ECO:0000256" key="4">
    <source>
        <dbReference type="PROSITE-ProRule" id="PRU01161"/>
    </source>
</evidence>
<dbReference type="InterPro" id="IPR016035">
    <property type="entry name" value="Acyl_Trfase/lysoPLipase"/>
</dbReference>
<feature type="non-terminal residue" evidence="6">
    <location>
        <position position="1"/>
    </location>
</feature>
<dbReference type="GO" id="GO:0019369">
    <property type="term" value="P:arachidonate metabolic process"/>
    <property type="evidence" value="ECO:0007669"/>
    <property type="project" value="TreeGrafter"/>
</dbReference>
<keyword evidence="7" id="KW-1185">Reference proteome</keyword>
<evidence type="ECO:0000259" key="5">
    <source>
        <dbReference type="PROSITE" id="PS51635"/>
    </source>
</evidence>
<dbReference type="GO" id="GO:0047499">
    <property type="term" value="F:calcium-independent phospholipase A2 activity"/>
    <property type="evidence" value="ECO:0007669"/>
    <property type="project" value="TreeGrafter"/>
</dbReference>
<dbReference type="GO" id="GO:0016042">
    <property type="term" value="P:lipid catabolic process"/>
    <property type="evidence" value="ECO:0007669"/>
    <property type="project" value="UniProtKB-KW"/>
</dbReference>
<dbReference type="PANTHER" id="PTHR24185:SF1">
    <property type="entry name" value="CALCIUM-INDEPENDENT PHOSPHOLIPASE A2-GAMMA"/>
    <property type="match status" value="1"/>
</dbReference>
<dbReference type="SUPFAM" id="SSF52151">
    <property type="entry name" value="FabD/lysophospholipase-like"/>
    <property type="match status" value="1"/>
</dbReference>
<keyword evidence="2" id="KW-0442">Lipid degradation</keyword>
<dbReference type="GO" id="GO:0016020">
    <property type="term" value="C:membrane"/>
    <property type="evidence" value="ECO:0007669"/>
    <property type="project" value="TreeGrafter"/>
</dbReference>
<organism evidence="6 7">
    <name type="scientific">Trematosphaeria pertusa</name>
    <dbReference type="NCBI Taxonomy" id="390896"/>
    <lineage>
        <taxon>Eukaryota</taxon>
        <taxon>Fungi</taxon>
        <taxon>Dikarya</taxon>
        <taxon>Ascomycota</taxon>
        <taxon>Pezizomycotina</taxon>
        <taxon>Dothideomycetes</taxon>
        <taxon>Pleosporomycetidae</taxon>
        <taxon>Pleosporales</taxon>
        <taxon>Massarineae</taxon>
        <taxon>Trematosphaeriaceae</taxon>
        <taxon>Trematosphaeria</taxon>
    </lineage>
</organism>
<dbReference type="RefSeq" id="XP_033676839.1">
    <property type="nucleotide sequence ID" value="XM_033822582.1"/>
</dbReference>
<dbReference type="InterPro" id="IPR002641">
    <property type="entry name" value="PNPLA_dom"/>
</dbReference>
<proteinExistence type="predicted"/>
<comment type="caution">
    <text evidence="4">Lacks conserved residue(s) required for the propagation of feature annotation.</text>
</comment>
<evidence type="ECO:0000256" key="1">
    <source>
        <dbReference type="ARBA" id="ARBA00022801"/>
    </source>
</evidence>
<dbReference type="Gene3D" id="3.40.1090.10">
    <property type="entry name" value="Cytosolic phospholipase A2 catalytic domain"/>
    <property type="match status" value="1"/>
</dbReference>
<evidence type="ECO:0000256" key="2">
    <source>
        <dbReference type="ARBA" id="ARBA00022963"/>
    </source>
</evidence>
<sequence>DSGGVRTLSSLFLLKDIMARLSYELNQPELRPCDVFDMIGGTSMGGLIAIMLGHFRMSIDEVIKFSLDLSHGVFRRQPTG</sequence>
<evidence type="ECO:0000313" key="7">
    <source>
        <dbReference type="Proteomes" id="UP000800094"/>
    </source>
</evidence>
<feature type="non-terminal residue" evidence="6">
    <location>
        <position position="80"/>
    </location>
</feature>
<dbReference type="GO" id="GO:0046486">
    <property type="term" value="P:glycerolipid metabolic process"/>
    <property type="evidence" value="ECO:0007669"/>
    <property type="project" value="UniProtKB-ARBA"/>
</dbReference>
<dbReference type="GeneID" id="54575912"/>
<name>A0A6A6HUI2_9PLEO</name>